<dbReference type="RefSeq" id="WP_169464036.1">
    <property type="nucleotide sequence ID" value="NZ_JABBGG010000002.1"/>
</dbReference>
<dbReference type="Proteomes" id="UP000583752">
    <property type="component" value="Unassembled WGS sequence"/>
</dbReference>
<organism evidence="1 2">
    <name type="scientific">Massilia polaris</name>
    <dbReference type="NCBI Taxonomy" id="2728846"/>
    <lineage>
        <taxon>Bacteria</taxon>
        <taxon>Pseudomonadati</taxon>
        <taxon>Pseudomonadota</taxon>
        <taxon>Betaproteobacteria</taxon>
        <taxon>Burkholderiales</taxon>
        <taxon>Oxalobacteraceae</taxon>
        <taxon>Telluria group</taxon>
        <taxon>Massilia</taxon>
    </lineage>
</organism>
<comment type="caution">
    <text evidence="1">The sequence shown here is derived from an EMBL/GenBank/DDBJ whole genome shotgun (WGS) entry which is preliminary data.</text>
</comment>
<evidence type="ECO:0000313" key="1">
    <source>
        <dbReference type="EMBL" id="NML60319.1"/>
    </source>
</evidence>
<evidence type="ECO:0000313" key="2">
    <source>
        <dbReference type="Proteomes" id="UP000583752"/>
    </source>
</evidence>
<dbReference type="GO" id="GO:0005975">
    <property type="term" value="P:carbohydrate metabolic process"/>
    <property type="evidence" value="ECO:0007669"/>
    <property type="project" value="InterPro"/>
</dbReference>
<accession>A0A848HJL0</accession>
<dbReference type="EMBL" id="JABBGG010000002">
    <property type="protein sequence ID" value="NML60319.1"/>
    <property type="molecule type" value="Genomic_DNA"/>
</dbReference>
<reference evidence="1 2" key="1">
    <citation type="submission" date="2020-04" db="EMBL/GenBank/DDBJ databases">
        <title>Massilia sp. RP-1-19 isolated from soil.</title>
        <authorList>
            <person name="Dahal R.H."/>
        </authorList>
    </citation>
    <scope>NUCLEOTIDE SEQUENCE [LARGE SCALE GENOMIC DNA]</scope>
    <source>
        <strain evidence="1 2">RP-1-19</strain>
    </source>
</reference>
<dbReference type="SUPFAM" id="SSF88713">
    <property type="entry name" value="Glycoside hydrolase/deacetylase"/>
    <property type="match status" value="1"/>
</dbReference>
<protein>
    <submittedName>
        <fullName evidence="1">Polysaccharide deacetylase</fullName>
    </submittedName>
</protein>
<sequence>MVNVFITVDVELWCDGWTDIDRRFAQAMRKYIYGDTAQGGFGIPYQLNVLNEHGLDAVFFVEPLFSARFGPQPLADIVGLIQSAGQEVQLHLHTEWVDEARTPLLPDVTSKRQHLRYYTLAEQTSLIAQGAGMLERAGARRPDAFRAGSFGFNRDTIGALAANGIPFDSSYNATLFGPDSGVLPGELATAPFACGGVHEYPMTVFMDGTRKLRHVQLTACSHGEIEGLLLQAAERGDTDFVILSHGFELLNKRKDRADKVVLKRFHQLCKFLDRRRDAFTTRGFTGLAAAAAQPQPPLLSSSLWQTGTRIAEQALRRRYR</sequence>
<dbReference type="AlphaFoldDB" id="A0A848HJL0"/>
<gene>
    <name evidence="1" type="ORF">HHL21_04300</name>
</gene>
<name>A0A848HJL0_9BURK</name>
<dbReference type="InterPro" id="IPR011330">
    <property type="entry name" value="Glyco_hydro/deAcase_b/a-brl"/>
</dbReference>
<proteinExistence type="predicted"/>
<dbReference type="Gene3D" id="3.20.20.370">
    <property type="entry name" value="Glycoside hydrolase/deacetylase"/>
    <property type="match status" value="1"/>
</dbReference>
<keyword evidence="2" id="KW-1185">Reference proteome</keyword>
<dbReference type="CDD" id="cd10933">
    <property type="entry name" value="CE4_u9"/>
    <property type="match status" value="1"/>
</dbReference>